<feature type="region of interest" description="Disordered" evidence="1">
    <location>
        <begin position="54"/>
        <end position="86"/>
    </location>
</feature>
<reference evidence="2 3" key="1">
    <citation type="submission" date="2018-07" db="EMBL/GenBank/DDBJ databases">
        <title>Genomic Encyclopedia of Type Strains, Phase IV (KMG-IV): sequencing the most valuable type-strain genomes for metagenomic binning, comparative biology and taxonomic classification.</title>
        <authorList>
            <person name="Goeker M."/>
        </authorList>
    </citation>
    <scope>NUCLEOTIDE SEQUENCE [LARGE SCALE GENOMIC DNA]</scope>
    <source>
        <strain evidence="2 3">DSM 26407</strain>
    </source>
</reference>
<accession>A0A369BYA5</accession>
<keyword evidence="3" id="KW-1185">Reference proteome</keyword>
<proteinExistence type="predicted"/>
<organism evidence="2 3">
    <name type="scientific">Thioalbus denitrificans</name>
    <dbReference type="NCBI Taxonomy" id="547122"/>
    <lineage>
        <taxon>Bacteria</taxon>
        <taxon>Pseudomonadati</taxon>
        <taxon>Pseudomonadota</taxon>
        <taxon>Gammaproteobacteria</taxon>
        <taxon>Chromatiales</taxon>
        <taxon>Ectothiorhodospiraceae</taxon>
        <taxon>Thioalbus</taxon>
    </lineage>
</organism>
<dbReference type="RefSeq" id="WP_114280725.1">
    <property type="nucleotide sequence ID" value="NZ_QPJY01000010.1"/>
</dbReference>
<evidence type="ECO:0000313" key="2">
    <source>
        <dbReference type="EMBL" id="RCX26301.1"/>
    </source>
</evidence>
<dbReference type="AlphaFoldDB" id="A0A369BYA5"/>
<name>A0A369BYA5_9GAMM</name>
<dbReference type="EMBL" id="QPJY01000010">
    <property type="protein sequence ID" value="RCX26301.1"/>
    <property type="molecule type" value="Genomic_DNA"/>
</dbReference>
<evidence type="ECO:0000313" key="3">
    <source>
        <dbReference type="Proteomes" id="UP000252707"/>
    </source>
</evidence>
<gene>
    <name evidence="2" type="ORF">DFQ59_11011</name>
</gene>
<comment type="caution">
    <text evidence="2">The sequence shown here is derived from an EMBL/GenBank/DDBJ whole genome shotgun (WGS) entry which is preliminary data.</text>
</comment>
<evidence type="ECO:0000256" key="1">
    <source>
        <dbReference type="SAM" id="MobiDB-lite"/>
    </source>
</evidence>
<sequence length="86" mass="9055">MTLVITRRQRNRIAAGLFAAALGGLLLHPALGGILLLVATFTTFMLLDAGAEKGGRGGGNGGERAVADPGPGPGPLRPYRTYRWRR</sequence>
<dbReference type="Proteomes" id="UP000252707">
    <property type="component" value="Unassembled WGS sequence"/>
</dbReference>
<protein>
    <submittedName>
        <fullName evidence="2">Uncharacterized protein</fullName>
    </submittedName>
</protein>